<dbReference type="InterPro" id="IPR013162">
    <property type="entry name" value="CD80_C2-set"/>
</dbReference>
<organism evidence="5 6">
    <name type="scientific">Astyanax mexicanus</name>
    <name type="common">Blind cave fish</name>
    <name type="synonym">Astyanax fasciatus mexicanus</name>
    <dbReference type="NCBI Taxonomy" id="7994"/>
    <lineage>
        <taxon>Eukaryota</taxon>
        <taxon>Metazoa</taxon>
        <taxon>Chordata</taxon>
        <taxon>Craniata</taxon>
        <taxon>Vertebrata</taxon>
        <taxon>Euteleostomi</taxon>
        <taxon>Actinopterygii</taxon>
        <taxon>Neopterygii</taxon>
        <taxon>Teleostei</taxon>
        <taxon>Ostariophysi</taxon>
        <taxon>Characiformes</taxon>
        <taxon>Characoidei</taxon>
        <taxon>Acestrorhamphidae</taxon>
        <taxon>Acestrorhamphinae</taxon>
        <taxon>Astyanax</taxon>
    </lineage>
</organism>
<comment type="caution">
    <text evidence="5">The sequence shown here is derived from an EMBL/GenBank/DDBJ whole genome shotgun (WGS) entry which is preliminary data.</text>
</comment>
<dbReference type="AlphaFoldDB" id="A0A8T2L213"/>
<keyword evidence="3" id="KW-0732">Signal</keyword>
<dbReference type="PROSITE" id="PS50835">
    <property type="entry name" value="IG_LIKE"/>
    <property type="match status" value="1"/>
</dbReference>
<evidence type="ECO:0000256" key="3">
    <source>
        <dbReference type="SAM" id="SignalP"/>
    </source>
</evidence>
<dbReference type="Proteomes" id="UP000752171">
    <property type="component" value="Unassembled WGS sequence"/>
</dbReference>
<evidence type="ECO:0000256" key="1">
    <source>
        <dbReference type="ARBA" id="ARBA00023157"/>
    </source>
</evidence>
<dbReference type="InterPro" id="IPR036179">
    <property type="entry name" value="Ig-like_dom_sf"/>
</dbReference>
<gene>
    <name evidence="5" type="primary">MAG</name>
    <name evidence="5" type="ORF">AMEX_G21293</name>
</gene>
<keyword evidence="2" id="KW-1133">Transmembrane helix</keyword>
<accession>A0A8T2L213</accession>
<feature type="domain" description="Ig-like" evidence="4">
    <location>
        <begin position="145"/>
        <end position="233"/>
    </location>
</feature>
<evidence type="ECO:0000313" key="6">
    <source>
        <dbReference type="Proteomes" id="UP000752171"/>
    </source>
</evidence>
<dbReference type="Gene3D" id="2.60.40.10">
    <property type="entry name" value="Immunoglobulins"/>
    <property type="match status" value="2"/>
</dbReference>
<dbReference type="InterPro" id="IPR013783">
    <property type="entry name" value="Ig-like_fold"/>
</dbReference>
<keyword evidence="2" id="KW-0472">Membrane</keyword>
<feature type="signal peptide" evidence="3">
    <location>
        <begin position="1"/>
        <end position="23"/>
    </location>
</feature>
<evidence type="ECO:0000256" key="2">
    <source>
        <dbReference type="SAM" id="Phobius"/>
    </source>
</evidence>
<dbReference type="Pfam" id="PF08205">
    <property type="entry name" value="C2-set_2"/>
    <property type="match status" value="1"/>
</dbReference>
<dbReference type="PANTHER" id="PTHR46484">
    <property type="entry name" value="SI:CH211-171H4.5-RELATED"/>
    <property type="match status" value="1"/>
</dbReference>
<feature type="transmembrane region" description="Helical" evidence="2">
    <location>
        <begin position="245"/>
        <end position="268"/>
    </location>
</feature>
<protein>
    <submittedName>
        <fullName evidence="5">Myelin-associated glycoprotein-like</fullName>
    </submittedName>
</protein>
<name>A0A8T2L213_ASTMX</name>
<dbReference type="InterPro" id="IPR007110">
    <property type="entry name" value="Ig-like_dom"/>
</dbReference>
<evidence type="ECO:0000313" key="5">
    <source>
        <dbReference type="EMBL" id="KAG9264947.1"/>
    </source>
</evidence>
<keyword evidence="1" id="KW-1015">Disulfide bond</keyword>
<dbReference type="SUPFAM" id="SSF48726">
    <property type="entry name" value="Immunoglobulin"/>
    <property type="match status" value="2"/>
</dbReference>
<reference evidence="5 6" key="1">
    <citation type="submission" date="2021-07" db="EMBL/GenBank/DDBJ databases">
        <authorList>
            <person name="Imarazene B."/>
            <person name="Zahm M."/>
            <person name="Klopp C."/>
            <person name="Cabau C."/>
            <person name="Beille S."/>
            <person name="Jouanno E."/>
            <person name="Castinel A."/>
            <person name="Lluch J."/>
            <person name="Gil L."/>
            <person name="Kuchtly C."/>
            <person name="Lopez Roques C."/>
            <person name="Donnadieu C."/>
            <person name="Parrinello H."/>
            <person name="Journot L."/>
            <person name="Du K."/>
            <person name="Schartl M."/>
            <person name="Retaux S."/>
            <person name="Guiguen Y."/>
        </authorList>
    </citation>
    <scope>NUCLEOTIDE SEQUENCE [LARGE SCALE GENOMIC DNA]</scope>
    <source>
        <strain evidence="5">Pach_M1</strain>
        <tissue evidence="5">Testis</tissue>
    </source>
</reference>
<dbReference type="PANTHER" id="PTHR46484:SF7">
    <property type="entry name" value="MYELIN-ASSOCIATED GLYCOPROTEIN-LIKE-RELATED"/>
    <property type="match status" value="1"/>
</dbReference>
<proteinExistence type="predicted"/>
<feature type="chain" id="PRO_5035790817" evidence="3">
    <location>
        <begin position="24"/>
        <end position="342"/>
    </location>
</feature>
<sequence>MKKQARFLFCWLCLQVIFASVFSEDWGAAVVPSMNALVTSCVVVPCTFKYPGTELPDSRIRGIWHEKADWKKIIYQEDKTEIVDSFKGRTKLLGRLGNKDCTLEIDEIKDHDNGPFCFRAEIPGQDKNKFSFVENCVSLIMMPNPDDPTLDQKEVLEDGVPTTFKCFVQHTCPSHPPTLTWSRANRDATTKNRHLSNGVWEIESLLTLTPTEQDDHTLLNCTASFHGGKKSLTSNRIYVKRKANIFHIIIPVVAVIGTAILFGGVCFVMTKKYKRQIQELQTRGSVGMRSRLSRMSHRFRSVDWRTTAVLGQLSLYNECKMMNDYLLQMSFDVIPAKVACLF</sequence>
<keyword evidence="2" id="KW-0812">Transmembrane</keyword>
<dbReference type="EMBL" id="JAICCE010000018">
    <property type="protein sequence ID" value="KAG9264947.1"/>
    <property type="molecule type" value="Genomic_DNA"/>
</dbReference>
<evidence type="ECO:0000259" key="4">
    <source>
        <dbReference type="PROSITE" id="PS50835"/>
    </source>
</evidence>
<dbReference type="OrthoDB" id="10012075at2759"/>